<dbReference type="InterPro" id="IPR001322">
    <property type="entry name" value="Lamin_tail_dom"/>
</dbReference>
<feature type="region of interest" description="Disordered" evidence="1">
    <location>
        <begin position="727"/>
        <end position="755"/>
    </location>
</feature>
<feature type="region of interest" description="Disordered" evidence="1">
    <location>
        <begin position="313"/>
        <end position="344"/>
    </location>
</feature>
<feature type="region of interest" description="Disordered" evidence="1">
    <location>
        <begin position="145"/>
        <end position="214"/>
    </location>
</feature>
<dbReference type="CDD" id="cd04486">
    <property type="entry name" value="YhcR_OBF_like"/>
    <property type="match status" value="1"/>
</dbReference>
<dbReference type="EMBL" id="CADCVB010000212">
    <property type="protein sequence ID" value="CAA9448823.1"/>
    <property type="molecule type" value="Genomic_DNA"/>
</dbReference>
<proteinExistence type="predicted"/>
<dbReference type="SUPFAM" id="SSF56219">
    <property type="entry name" value="DNase I-like"/>
    <property type="match status" value="1"/>
</dbReference>
<reference evidence="3" key="1">
    <citation type="submission" date="2020-02" db="EMBL/GenBank/DDBJ databases">
        <authorList>
            <person name="Meier V. D."/>
        </authorList>
    </citation>
    <scope>NUCLEOTIDE SEQUENCE</scope>
    <source>
        <strain evidence="3">AVDCRST_MAG78</strain>
    </source>
</reference>
<sequence>MRTLYKGPGVSRLRAPAILSLVLALVVGLLSIAPAVASSSGVVISELRFRGPNGGNDEFVELLNTANTPVDVSGWALKGCNSSGVIGTRSTVPAGTVLDPGQHYLFTNNASGGYSGTVPGDAKYGTGITDTGGARLVAADGSTVVDQAGSTGGNPCREGDGLRLPTTNGENAFERRDDGNRDNDDNAADFEGPKTAGPENSGSAPTPRPPTITKIHDVQGPGAESPLVGQKVTVEGVVTGIDDEIGASFGSNNTIRKFPEDAGIFLQEETADADPNTSEGIFVGFVRDRGNYEPGDVVRVNGEVREKFGQTILSETRDEEPKKTGETAQVPEPVEIEPDRAEAQDPAERPYYETLEGMRVGVATGTANSGGTNKFGELFLTLGAEQNRVFRTENPPDLIATVDDAGAGDPDNPYRPERKSTTAVEADLFDRVDDAVGPLSFSFDNYKVVVQEDRLPQVTDGPTAYPYSGVAPTDSKELRIASFNVENYFPAGGALDGGTVNGEEFDEKTARLAAAIDDLLERPDVVAVQEVYDLPTLQTLADSLGGYTAYLEEGNDARGIDVGFLVKDTVTVVGVTQYGKTATGPEGYDCSDVPGGLFDRPPLAAEIQAKGFGEFTIFSNHFSSKAAPDECRAAQAAFVRDRVAELEEAGKRSIVAGDLNAFEDESALATLEDGTTTLDNLWDRAPAEERYSFAFGGKLQTLDHILLTRGLQSKVRDFRYAHFDNDYAERDDPTDGHKVSDHDPPVLTLSRGNSR</sequence>
<evidence type="ECO:0000256" key="1">
    <source>
        <dbReference type="SAM" id="MobiDB-lite"/>
    </source>
</evidence>
<dbReference type="InterPro" id="IPR005135">
    <property type="entry name" value="Endo/exonuclease/phosphatase"/>
</dbReference>
<dbReference type="Pfam" id="PF00932">
    <property type="entry name" value="LTD"/>
    <property type="match status" value="1"/>
</dbReference>
<feature type="region of interest" description="Disordered" evidence="1">
    <location>
        <begin position="399"/>
        <end position="420"/>
    </location>
</feature>
<gene>
    <name evidence="3" type="ORF">AVDCRST_MAG78-3158</name>
</gene>
<dbReference type="AlphaFoldDB" id="A0A6J4QM17"/>
<dbReference type="EC" id="3.1.3.5" evidence="3"/>
<dbReference type="Gene3D" id="2.60.40.1260">
    <property type="entry name" value="Lamin Tail domain"/>
    <property type="match status" value="1"/>
</dbReference>
<dbReference type="PANTHER" id="PTHR42834:SF1">
    <property type="entry name" value="ENDONUCLEASE_EXONUCLEASE_PHOSPHATASE FAMILY PROTEIN (AFU_ORTHOLOGUE AFUA_3G09210)"/>
    <property type="match status" value="1"/>
</dbReference>
<evidence type="ECO:0000259" key="2">
    <source>
        <dbReference type="PROSITE" id="PS51841"/>
    </source>
</evidence>
<dbReference type="InterPro" id="IPR036691">
    <property type="entry name" value="Endo/exonu/phosph_ase_sf"/>
</dbReference>
<evidence type="ECO:0000313" key="3">
    <source>
        <dbReference type="EMBL" id="CAA9448823.1"/>
    </source>
</evidence>
<dbReference type="SUPFAM" id="SSF74853">
    <property type="entry name" value="Lamin A/C globular tail domain"/>
    <property type="match status" value="1"/>
</dbReference>
<dbReference type="GO" id="GO:0008253">
    <property type="term" value="F:5'-nucleotidase activity"/>
    <property type="evidence" value="ECO:0007669"/>
    <property type="project" value="UniProtKB-EC"/>
</dbReference>
<name>A0A6J4QM17_9ACTN</name>
<organism evidence="3">
    <name type="scientific">uncultured Rubrobacteraceae bacterium</name>
    <dbReference type="NCBI Taxonomy" id="349277"/>
    <lineage>
        <taxon>Bacteria</taxon>
        <taxon>Bacillati</taxon>
        <taxon>Actinomycetota</taxon>
        <taxon>Rubrobacteria</taxon>
        <taxon>Rubrobacterales</taxon>
        <taxon>Rubrobacteraceae</taxon>
        <taxon>environmental samples</taxon>
    </lineage>
</organism>
<keyword evidence="3" id="KW-0378">Hydrolase</keyword>
<dbReference type="Pfam" id="PF03372">
    <property type="entry name" value="Exo_endo_phos"/>
    <property type="match status" value="1"/>
</dbReference>
<dbReference type="Gene3D" id="3.60.10.10">
    <property type="entry name" value="Endonuclease/exonuclease/phosphatase"/>
    <property type="match status" value="1"/>
</dbReference>
<protein>
    <submittedName>
        <fullName evidence="3">5'-nucleotidase</fullName>
        <ecNumber evidence="3">3.1.3.5</ecNumber>
    </submittedName>
</protein>
<dbReference type="PROSITE" id="PS51841">
    <property type="entry name" value="LTD"/>
    <property type="match status" value="1"/>
</dbReference>
<feature type="compositionally biased region" description="Basic and acidic residues" evidence="1">
    <location>
        <begin position="315"/>
        <end position="325"/>
    </location>
</feature>
<dbReference type="PANTHER" id="PTHR42834">
    <property type="entry name" value="ENDONUCLEASE/EXONUCLEASE/PHOSPHATASE FAMILY PROTEIN (AFU_ORTHOLOGUE AFUA_3G09210)"/>
    <property type="match status" value="1"/>
</dbReference>
<feature type="compositionally biased region" description="Basic and acidic residues" evidence="1">
    <location>
        <begin position="172"/>
        <end position="184"/>
    </location>
</feature>
<dbReference type="InterPro" id="IPR036415">
    <property type="entry name" value="Lamin_tail_dom_sf"/>
</dbReference>
<feature type="domain" description="LTD" evidence="2">
    <location>
        <begin position="31"/>
        <end position="155"/>
    </location>
</feature>
<accession>A0A6J4QM17</accession>
<feature type="compositionally biased region" description="Basic and acidic residues" evidence="1">
    <location>
        <begin position="727"/>
        <end position="744"/>
    </location>
</feature>